<feature type="compositionally biased region" description="Low complexity" evidence="2">
    <location>
        <begin position="108"/>
        <end position="133"/>
    </location>
</feature>
<evidence type="ECO:0000313" key="7">
    <source>
        <dbReference type="WBParaSite" id="TASK_0000236401-mRNA-1"/>
    </source>
</evidence>
<dbReference type="Pfam" id="PF12701">
    <property type="entry name" value="LSM14"/>
    <property type="match status" value="1"/>
</dbReference>
<evidence type="ECO:0000313" key="5">
    <source>
        <dbReference type="EMBL" id="VDK24988.1"/>
    </source>
</evidence>
<dbReference type="PANTHER" id="PTHR13586:SF0">
    <property type="entry name" value="TRAILER HITCH, ISOFORM H"/>
    <property type="match status" value="1"/>
</dbReference>
<accession>A0A0R3VY70</accession>
<keyword evidence="6" id="KW-1185">Reference proteome</keyword>
<dbReference type="InterPro" id="IPR010920">
    <property type="entry name" value="LSM_dom_sf"/>
</dbReference>
<feature type="compositionally biased region" description="Basic and acidic residues" evidence="2">
    <location>
        <begin position="257"/>
        <end position="276"/>
    </location>
</feature>
<dbReference type="GO" id="GO:0034063">
    <property type="term" value="P:stress granule assembly"/>
    <property type="evidence" value="ECO:0007669"/>
    <property type="project" value="TreeGrafter"/>
</dbReference>
<reference evidence="5 6" key="2">
    <citation type="submission" date="2018-11" db="EMBL/GenBank/DDBJ databases">
        <authorList>
            <consortium name="Pathogen Informatics"/>
        </authorList>
    </citation>
    <scope>NUCLEOTIDE SEQUENCE [LARGE SCALE GENOMIC DNA]</scope>
</reference>
<dbReference type="PANTHER" id="PTHR13586">
    <property type="entry name" value="SCD6 PROTEIN-RELATED"/>
    <property type="match status" value="1"/>
</dbReference>
<dbReference type="AlphaFoldDB" id="A0A0R3VY70"/>
<evidence type="ECO:0000259" key="4">
    <source>
        <dbReference type="SMART" id="SM01271"/>
    </source>
</evidence>
<evidence type="ECO:0000313" key="6">
    <source>
        <dbReference type="Proteomes" id="UP000282613"/>
    </source>
</evidence>
<evidence type="ECO:0000256" key="1">
    <source>
        <dbReference type="ARBA" id="ARBA00010415"/>
    </source>
</evidence>
<gene>
    <name evidence="5" type="ORF">TASK_LOCUS2366</name>
</gene>
<dbReference type="GO" id="GO:0033962">
    <property type="term" value="P:P-body assembly"/>
    <property type="evidence" value="ECO:0007669"/>
    <property type="project" value="TreeGrafter"/>
</dbReference>
<feature type="region of interest" description="Disordered" evidence="2">
    <location>
        <begin position="88"/>
        <end position="276"/>
    </location>
</feature>
<dbReference type="Proteomes" id="UP000282613">
    <property type="component" value="Unassembled WGS sequence"/>
</dbReference>
<dbReference type="WBParaSite" id="TASK_0000236401-mRNA-1">
    <property type="protein sequence ID" value="TASK_0000236401-mRNA-1"/>
    <property type="gene ID" value="TASK_0000236401"/>
</dbReference>
<feature type="compositionally biased region" description="Low complexity" evidence="2">
    <location>
        <begin position="409"/>
        <end position="418"/>
    </location>
</feature>
<feature type="region of interest" description="Disordered" evidence="2">
    <location>
        <begin position="291"/>
        <end position="320"/>
    </location>
</feature>
<dbReference type="STRING" id="60517.A0A0R3VY70"/>
<dbReference type="SMART" id="SM01271">
    <property type="entry name" value="LSM14"/>
    <property type="match status" value="1"/>
</dbReference>
<dbReference type="SUPFAM" id="SSF50182">
    <property type="entry name" value="Sm-like ribonucleoproteins"/>
    <property type="match status" value="1"/>
</dbReference>
<reference evidence="7" key="1">
    <citation type="submission" date="2017-02" db="UniProtKB">
        <authorList>
            <consortium name="WormBaseParasite"/>
        </authorList>
    </citation>
    <scope>IDENTIFICATION</scope>
</reference>
<dbReference type="OrthoDB" id="21539at2759"/>
<evidence type="ECO:0000256" key="2">
    <source>
        <dbReference type="SAM" id="MobiDB-lite"/>
    </source>
</evidence>
<protein>
    <submittedName>
        <fullName evidence="7">FFD domain-containing protein</fullName>
    </submittedName>
</protein>
<feature type="compositionally biased region" description="Polar residues" evidence="2">
    <location>
        <begin position="390"/>
        <end position="408"/>
    </location>
</feature>
<dbReference type="EMBL" id="UYRS01001529">
    <property type="protein sequence ID" value="VDK24988.1"/>
    <property type="molecule type" value="Genomic_DNA"/>
</dbReference>
<dbReference type="SMART" id="SM01199">
    <property type="entry name" value="FDF"/>
    <property type="match status" value="1"/>
</dbReference>
<name>A0A0R3VY70_TAEAS</name>
<proteinExistence type="inferred from homology"/>
<comment type="similarity">
    <text evidence="1">Belongs to the LSM14 family.</text>
</comment>
<feature type="region of interest" description="Disordered" evidence="2">
    <location>
        <begin position="335"/>
        <end position="418"/>
    </location>
</feature>
<dbReference type="InterPro" id="IPR025609">
    <property type="entry name" value="Lsm14-like_N"/>
</dbReference>
<feature type="domain" description="Lsm14-like N-terminal" evidence="4">
    <location>
        <begin position="5"/>
        <end position="98"/>
    </location>
</feature>
<evidence type="ECO:0000259" key="3">
    <source>
        <dbReference type="SMART" id="SM01199"/>
    </source>
</evidence>
<feature type="compositionally biased region" description="Polar residues" evidence="2">
    <location>
        <begin position="240"/>
        <end position="254"/>
    </location>
</feature>
<feature type="compositionally biased region" description="Basic and acidic residues" evidence="2">
    <location>
        <begin position="291"/>
        <end position="313"/>
    </location>
</feature>
<sequence length="418" mass="46780">MSLLEFSLVGHRIRIISKAQIRYEGTLFSIRKDENNDLVLVLSKVTSYGTEDRPCEHPVKPLSEVYEHIAFRGRELVDLQLLPTPRVSDDPSIISAELEPSPLPKPKPQGSGDAPSTSSFFSQPESSSIPSFPNFMTPKPPADLLADIPATPWSNLDTLGSGENDRSHTAAGTAVTPSIEDSEPKDIANNVSSSIQNGEERRDTQNRSRGRGFRPNYSNYQRYGGRNDGGHGENRPRGSLNASQHPITRRNYNQRQRHYDHPNKSRSEDVNFKEDYDFDKPNAELAEFLEKIEIAPHSNTESEHGEEATHENADTYDSSKSFFDTLSSELMDRAHGVVKSRSHREDRKQNFDTFGPAANRVGAAFRGGHRGRRGNGVPYRGNQRGGYKFSNKQNAIRKTEGDTSSNPKQSQQQQQQQC</sequence>
<dbReference type="Gene3D" id="2.30.30.100">
    <property type="match status" value="1"/>
</dbReference>
<organism evidence="7">
    <name type="scientific">Taenia asiatica</name>
    <name type="common">Asian tapeworm</name>
    <dbReference type="NCBI Taxonomy" id="60517"/>
    <lineage>
        <taxon>Eukaryota</taxon>
        <taxon>Metazoa</taxon>
        <taxon>Spiralia</taxon>
        <taxon>Lophotrochozoa</taxon>
        <taxon>Platyhelminthes</taxon>
        <taxon>Cestoda</taxon>
        <taxon>Eucestoda</taxon>
        <taxon>Cyclophyllidea</taxon>
        <taxon>Taeniidae</taxon>
        <taxon>Taenia</taxon>
    </lineage>
</organism>
<dbReference type="GO" id="GO:0003729">
    <property type="term" value="F:mRNA binding"/>
    <property type="evidence" value="ECO:0007669"/>
    <property type="project" value="TreeGrafter"/>
</dbReference>
<feature type="domain" description="FDF" evidence="3">
    <location>
        <begin position="270"/>
        <end position="358"/>
    </location>
</feature>
<dbReference type="InterPro" id="IPR019050">
    <property type="entry name" value="FDF_dom"/>
</dbReference>
<dbReference type="GO" id="GO:0000932">
    <property type="term" value="C:P-body"/>
    <property type="evidence" value="ECO:0007669"/>
    <property type="project" value="TreeGrafter"/>
</dbReference>